<evidence type="ECO:0000313" key="3">
    <source>
        <dbReference type="Proteomes" id="UP001152622"/>
    </source>
</evidence>
<dbReference type="OrthoDB" id="10071960at2759"/>
<proteinExistence type="predicted"/>
<dbReference type="AlphaFoldDB" id="A0A9Q1IWJ9"/>
<dbReference type="PANTHER" id="PTHR47331">
    <property type="entry name" value="PHD-TYPE DOMAIN-CONTAINING PROTEIN"/>
    <property type="match status" value="1"/>
</dbReference>
<evidence type="ECO:0000313" key="2">
    <source>
        <dbReference type="EMBL" id="KAJ8356529.1"/>
    </source>
</evidence>
<feature type="compositionally biased region" description="Basic and acidic residues" evidence="1">
    <location>
        <begin position="16"/>
        <end position="25"/>
    </location>
</feature>
<accession>A0A9Q1IWJ9</accession>
<reference evidence="2" key="1">
    <citation type="journal article" date="2023" name="Science">
        <title>Genome structures resolve the early diversification of teleost fishes.</title>
        <authorList>
            <person name="Parey E."/>
            <person name="Louis A."/>
            <person name="Montfort J."/>
            <person name="Bouchez O."/>
            <person name="Roques C."/>
            <person name="Iampietro C."/>
            <person name="Lluch J."/>
            <person name="Castinel A."/>
            <person name="Donnadieu C."/>
            <person name="Desvignes T."/>
            <person name="Floi Bucao C."/>
            <person name="Jouanno E."/>
            <person name="Wen M."/>
            <person name="Mejri S."/>
            <person name="Dirks R."/>
            <person name="Jansen H."/>
            <person name="Henkel C."/>
            <person name="Chen W.J."/>
            <person name="Zahm M."/>
            <person name="Cabau C."/>
            <person name="Klopp C."/>
            <person name="Thompson A.W."/>
            <person name="Robinson-Rechavi M."/>
            <person name="Braasch I."/>
            <person name="Lecointre G."/>
            <person name="Bobe J."/>
            <person name="Postlethwait J.H."/>
            <person name="Berthelot C."/>
            <person name="Roest Crollius H."/>
            <person name="Guiguen Y."/>
        </authorList>
    </citation>
    <scope>NUCLEOTIDE SEQUENCE</scope>
    <source>
        <strain evidence="2">WJC10195</strain>
    </source>
</reference>
<feature type="region of interest" description="Disordered" evidence="1">
    <location>
        <begin position="87"/>
        <end position="119"/>
    </location>
</feature>
<dbReference type="EMBL" id="JAINUF010000006">
    <property type="protein sequence ID" value="KAJ8356529.1"/>
    <property type="molecule type" value="Genomic_DNA"/>
</dbReference>
<dbReference type="Gene3D" id="4.10.60.10">
    <property type="entry name" value="Zinc finger, CCHC-type"/>
    <property type="match status" value="1"/>
</dbReference>
<dbReference type="PANTHER" id="PTHR47331:SF7">
    <property type="match status" value="1"/>
</dbReference>
<organism evidence="2 3">
    <name type="scientific">Synaphobranchus kaupii</name>
    <name type="common">Kaup's arrowtooth eel</name>
    <dbReference type="NCBI Taxonomy" id="118154"/>
    <lineage>
        <taxon>Eukaryota</taxon>
        <taxon>Metazoa</taxon>
        <taxon>Chordata</taxon>
        <taxon>Craniata</taxon>
        <taxon>Vertebrata</taxon>
        <taxon>Euteleostomi</taxon>
        <taxon>Actinopterygii</taxon>
        <taxon>Neopterygii</taxon>
        <taxon>Teleostei</taxon>
        <taxon>Anguilliformes</taxon>
        <taxon>Synaphobranchidae</taxon>
        <taxon>Synaphobranchus</taxon>
    </lineage>
</organism>
<feature type="compositionally biased region" description="Basic and acidic residues" evidence="1">
    <location>
        <begin position="103"/>
        <end position="113"/>
    </location>
</feature>
<comment type="caution">
    <text evidence="2">The sequence shown here is derived from an EMBL/GenBank/DDBJ whole genome shotgun (WGS) entry which is preliminary data.</text>
</comment>
<dbReference type="Proteomes" id="UP001152622">
    <property type="component" value="Chromosome 6"/>
</dbReference>
<sequence length="252" mass="28401">MFQRNPQAAKPSLRGKKVDDPDRQCPIHTKPHPLKKCRSFRSKPIEERKSYLKENRICYRRCGLTQHMAKNCEATIKCFECNSEKHTAALHPGPPPSTTESANIEKEDSREQSESSSSVTSKCMETKFFNLFEVDIKQETSGRRASNFMIESMGGKLQFSLPTLIECDMMPDDRTEIPSPEIARHHPHLQPVANKIPAVDPDAPILLLLGRDQWQLVGCKTEEAGRGLTRGVRGHGPRKKIFVCDFGGDDTT</sequence>
<protein>
    <submittedName>
        <fullName evidence="2">Uncharacterized protein</fullName>
    </submittedName>
</protein>
<feature type="region of interest" description="Disordered" evidence="1">
    <location>
        <begin position="1"/>
        <end position="31"/>
    </location>
</feature>
<evidence type="ECO:0000256" key="1">
    <source>
        <dbReference type="SAM" id="MobiDB-lite"/>
    </source>
</evidence>
<keyword evidence="3" id="KW-1185">Reference proteome</keyword>
<name>A0A9Q1IWJ9_SYNKA</name>
<gene>
    <name evidence="2" type="ORF">SKAU_G00193230</name>
</gene>